<evidence type="ECO:0000313" key="2">
    <source>
        <dbReference type="Proteomes" id="UP001396334"/>
    </source>
</evidence>
<protein>
    <submittedName>
        <fullName evidence="1">Uncharacterized protein</fullName>
    </submittedName>
</protein>
<reference evidence="1 2" key="1">
    <citation type="journal article" date="2024" name="G3 (Bethesda)">
        <title>Genome assembly of Hibiscus sabdariffa L. provides insights into metabolisms of medicinal natural products.</title>
        <authorList>
            <person name="Kim T."/>
        </authorList>
    </citation>
    <scope>NUCLEOTIDE SEQUENCE [LARGE SCALE GENOMIC DNA]</scope>
    <source>
        <strain evidence="1">TK-2024</strain>
        <tissue evidence="1">Old leaves</tissue>
    </source>
</reference>
<dbReference type="EMBL" id="JBBPBN010000024">
    <property type="protein sequence ID" value="KAK9009176.1"/>
    <property type="molecule type" value="Genomic_DNA"/>
</dbReference>
<name>A0ABR2R8A7_9ROSI</name>
<dbReference type="Proteomes" id="UP001396334">
    <property type="component" value="Unassembled WGS sequence"/>
</dbReference>
<gene>
    <name evidence="1" type="ORF">V6N11_035721</name>
</gene>
<sequence length="94" mass="10855">MRKVRFSGGMQVCDTRTEKEEMLQHFRKDAYTWTLEPAVSSREGTPMLAALIQHSGVQNGQKFRKDKEEGYFAAHMAFPCRNCPIREGNIPLFF</sequence>
<keyword evidence="2" id="KW-1185">Reference proteome</keyword>
<evidence type="ECO:0000313" key="1">
    <source>
        <dbReference type="EMBL" id="KAK9009176.1"/>
    </source>
</evidence>
<accession>A0ABR2R8A7</accession>
<comment type="caution">
    <text evidence="1">The sequence shown here is derived from an EMBL/GenBank/DDBJ whole genome shotgun (WGS) entry which is preliminary data.</text>
</comment>
<proteinExistence type="predicted"/>
<organism evidence="1 2">
    <name type="scientific">Hibiscus sabdariffa</name>
    <name type="common">roselle</name>
    <dbReference type="NCBI Taxonomy" id="183260"/>
    <lineage>
        <taxon>Eukaryota</taxon>
        <taxon>Viridiplantae</taxon>
        <taxon>Streptophyta</taxon>
        <taxon>Embryophyta</taxon>
        <taxon>Tracheophyta</taxon>
        <taxon>Spermatophyta</taxon>
        <taxon>Magnoliopsida</taxon>
        <taxon>eudicotyledons</taxon>
        <taxon>Gunneridae</taxon>
        <taxon>Pentapetalae</taxon>
        <taxon>rosids</taxon>
        <taxon>malvids</taxon>
        <taxon>Malvales</taxon>
        <taxon>Malvaceae</taxon>
        <taxon>Malvoideae</taxon>
        <taxon>Hibiscus</taxon>
    </lineage>
</organism>